<dbReference type="PANTHER" id="PTHR43341:SF18">
    <property type="entry name" value="AMINO ACID PERMEASE_ SLC12A DOMAIN-CONTAINING PROTEIN"/>
    <property type="match status" value="1"/>
</dbReference>
<evidence type="ECO:0000256" key="2">
    <source>
        <dbReference type="ARBA" id="ARBA00006983"/>
    </source>
</evidence>
<evidence type="ECO:0000256" key="5">
    <source>
        <dbReference type="ARBA" id="ARBA00023136"/>
    </source>
</evidence>
<dbReference type="OrthoDB" id="3900342at2759"/>
<dbReference type="Pfam" id="PF00324">
    <property type="entry name" value="AA_permease"/>
    <property type="match status" value="1"/>
</dbReference>
<feature type="domain" description="Amino acid permease/ SLC12A" evidence="7">
    <location>
        <begin position="59"/>
        <end position="514"/>
    </location>
</feature>
<dbReference type="GO" id="GO:0016020">
    <property type="term" value="C:membrane"/>
    <property type="evidence" value="ECO:0007669"/>
    <property type="project" value="UniProtKB-SubCell"/>
</dbReference>
<evidence type="ECO:0000256" key="3">
    <source>
        <dbReference type="ARBA" id="ARBA00022692"/>
    </source>
</evidence>
<evidence type="ECO:0000313" key="9">
    <source>
        <dbReference type="Proteomes" id="UP000590412"/>
    </source>
</evidence>
<evidence type="ECO:0000259" key="7">
    <source>
        <dbReference type="Pfam" id="PF00324"/>
    </source>
</evidence>
<gene>
    <name evidence="8" type="ORF">FOB60_003894</name>
</gene>
<dbReference type="InterPro" id="IPR004841">
    <property type="entry name" value="AA-permease/SLC12A_dom"/>
</dbReference>
<comment type="caution">
    <text evidence="8">The sequence shown here is derived from an EMBL/GenBank/DDBJ whole genome shotgun (WGS) entry which is preliminary data.</text>
</comment>
<feature type="transmembrane region" description="Helical" evidence="6">
    <location>
        <begin position="326"/>
        <end position="350"/>
    </location>
</feature>
<dbReference type="AlphaFoldDB" id="A0A8X7TAK9"/>
<proteinExistence type="inferred from homology"/>
<dbReference type="Gene3D" id="1.20.1740.10">
    <property type="entry name" value="Amino acid/polyamine transporter I"/>
    <property type="match status" value="1"/>
</dbReference>
<keyword evidence="5 6" id="KW-0472">Membrane</keyword>
<evidence type="ECO:0000256" key="4">
    <source>
        <dbReference type="ARBA" id="ARBA00022989"/>
    </source>
</evidence>
<accession>A0A8X7TAK9</accession>
<comment type="subcellular location">
    <subcellularLocation>
        <location evidence="1">Membrane</location>
        <topology evidence="1">Multi-pass membrane protein</topology>
    </subcellularLocation>
</comment>
<feature type="transmembrane region" description="Helical" evidence="6">
    <location>
        <begin position="125"/>
        <end position="143"/>
    </location>
</feature>
<feature type="transmembrane region" description="Helical" evidence="6">
    <location>
        <begin position="85"/>
        <end position="104"/>
    </location>
</feature>
<feature type="transmembrane region" description="Helical" evidence="6">
    <location>
        <begin position="254"/>
        <end position="273"/>
    </location>
</feature>
<name>A0A8X7TAK9_CANPA</name>
<organism evidence="8 9">
    <name type="scientific">Candida parapsilosis</name>
    <name type="common">Yeast</name>
    <dbReference type="NCBI Taxonomy" id="5480"/>
    <lineage>
        <taxon>Eukaryota</taxon>
        <taxon>Fungi</taxon>
        <taxon>Dikarya</taxon>
        <taxon>Ascomycota</taxon>
        <taxon>Saccharomycotina</taxon>
        <taxon>Pichiomycetes</taxon>
        <taxon>Debaryomycetaceae</taxon>
        <taxon>Candida/Lodderomyces clade</taxon>
        <taxon>Candida</taxon>
    </lineage>
</organism>
<feature type="transmembrane region" description="Helical" evidence="6">
    <location>
        <begin position="285"/>
        <end position="306"/>
    </location>
</feature>
<keyword evidence="3 6" id="KW-0812">Transmembrane</keyword>
<feature type="transmembrane region" description="Helical" evidence="6">
    <location>
        <begin position="53"/>
        <end position="73"/>
    </location>
</feature>
<feature type="transmembrane region" description="Helical" evidence="6">
    <location>
        <begin position="412"/>
        <end position="434"/>
    </location>
</feature>
<dbReference type="EMBL" id="JABWAB010000005">
    <property type="protein sequence ID" value="KAF6051226.1"/>
    <property type="molecule type" value="Genomic_DNA"/>
</dbReference>
<sequence length="551" mass="60767">MSIIAKGDKEQPLNIDVIADASDVESLNSKYSKQDIEDANEIFHYENKLSSKLNARLIGMITLVGVFGTGLFLSSGGTLHTTGPIGMLLGYIFVGSVVGASQVCQTEVACLYPATSSYVTHAEHFVDKALGFAIGIVSTYSAIVPGELGAVSVLMTYWSDLSPAIWVTIFGAIVIATNCYNVKWYGEIEFFFGILKLLLCAGLILTGLIIDLGGVPGQERLGFRYWKDPGPFAGRYATGSLGKFLGFWKAVNSIVYAFGGVQTIAMLAGETEYPRRAIHRAAKRVFIRVFSIYILMIFILSLIVPYDDEVIAKPNGTASGSPWVRAISLAGIKVLPHIINAIVLTSALSAGNLGIIKGSRTIYALASKKQLPKVFLKVNKHGLPYVAVTFCSLFIPLGYMAVNHTSANVFSWFQNITSSVLLCDWIIIAVNHISLHRAMKAQGYTRKDLPYTFKVGAYAGYYSLFFSVLFLLTGGFPVFIHGYWDFANFFSAYFAIVLALVFFIFGKLLFKTKWLKPSEVKLKPLFYDVELRTEPQFRKLKGWDWIALLWG</sequence>
<protein>
    <submittedName>
        <fullName evidence="8">Amino acid permease family protein</fullName>
    </submittedName>
</protein>
<comment type="similarity">
    <text evidence="2">Belongs to the amino acid-polyamine-organocation (APC) superfamily. YAT (TC 2.A.3.10) family.</text>
</comment>
<dbReference type="InterPro" id="IPR050524">
    <property type="entry name" value="APC_YAT"/>
</dbReference>
<evidence type="ECO:0000313" key="8">
    <source>
        <dbReference type="EMBL" id="KAF6051226.1"/>
    </source>
</evidence>
<dbReference type="Proteomes" id="UP000590412">
    <property type="component" value="Unassembled WGS sequence"/>
</dbReference>
<dbReference type="PANTHER" id="PTHR43341">
    <property type="entry name" value="AMINO ACID PERMEASE"/>
    <property type="match status" value="1"/>
</dbReference>
<keyword evidence="4 6" id="KW-1133">Transmembrane helix</keyword>
<reference evidence="8" key="1">
    <citation type="submission" date="2020-03" db="EMBL/GenBank/DDBJ databases">
        <title>FDA dAtabase for Regulatory Grade micrObial Sequences (FDA-ARGOS): Supporting development and validation of Infectious Disease Dx tests.</title>
        <authorList>
            <person name="Campos J."/>
            <person name="Goldberg B."/>
            <person name="Tallon L."/>
            <person name="Sadzewicz L."/>
            <person name="Vavikolanu K."/>
            <person name="Mehta A."/>
            <person name="Aluvathingal J."/>
            <person name="Nadendla S."/>
            <person name="Nandy P."/>
            <person name="Geyer C."/>
            <person name="Yan Y."/>
            <person name="Sichtig H."/>
        </authorList>
    </citation>
    <scope>NUCLEOTIDE SEQUENCE [LARGE SCALE GENOMIC DNA]</scope>
    <source>
        <strain evidence="8">FDAARGOS_652</strain>
    </source>
</reference>
<feature type="transmembrane region" description="Helical" evidence="6">
    <location>
        <begin position="194"/>
        <end position="215"/>
    </location>
</feature>
<dbReference type="PIRSF" id="PIRSF006060">
    <property type="entry name" value="AA_transporter"/>
    <property type="match status" value="1"/>
</dbReference>
<feature type="transmembrane region" description="Helical" evidence="6">
    <location>
        <begin position="486"/>
        <end position="510"/>
    </location>
</feature>
<dbReference type="GO" id="GO:0015171">
    <property type="term" value="F:amino acid transmembrane transporter activity"/>
    <property type="evidence" value="ECO:0007669"/>
    <property type="project" value="TreeGrafter"/>
</dbReference>
<feature type="transmembrane region" description="Helical" evidence="6">
    <location>
        <begin position="163"/>
        <end position="182"/>
    </location>
</feature>
<feature type="transmembrane region" description="Helical" evidence="6">
    <location>
        <begin position="382"/>
        <end position="400"/>
    </location>
</feature>
<feature type="transmembrane region" description="Helical" evidence="6">
    <location>
        <begin position="455"/>
        <end position="480"/>
    </location>
</feature>
<evidence type="ECO:0000256" key="6">
    <source>
        <dbReference type="SAM" id="Phobius"/>
    </source>
</evidence>
<evidence type="ECO:0000256" key="1">
    <source>
        <dbReference type="ARBA" id="ARBA00004141"/>
    </source>
</evidence>